<protein>
    <submittedName>
        <fullName evidence="2">Uncharacterized protein</fullName>
    </submittedName>
</protein>
<reference evidence="2" key="2">
    <citation type="journal article" date="2015" name="Data Brief">
        <title>Shoot transcriptome of the giant reed, Arundo donax.</title>
        <authorList>
            <person name="Barrero R.A."/>
            <person name="Guerrero F.D."/>
            <person name="Moolhuijzen P."/>
            <person name="Goolsby J.A."/>
            <person name="Tidwell J."/>
            <person name="Bellgard S.E."/>
            <person name="Bellgard M.I."/>
        </authorList>
    </citation>
    <scope>NUCLEOTIDE SEQUENCE</scope>
    <source>
        <tissue evidence="2">Shoot tissue taken approximately 20 cm above the soil surface</tissue>
    </source>
</reference>
<feature type="compositionally biased region" description="Basic residues" evidence="1">
    <location>
        <begin position="16"/>
        <end position="27"/>
    </location>
</feature>
<sequence>MKPVRTNKRGRQEKEKRKRKKIGHRQPKSWLWHVDC</sequence>
<name>A0A0A8YW67_ARUDO</name>
<proteinExistence type="predicted"/>
<feature type="region of interest" description="Disordered" evidence="1">
    <location>
        <begin position="1"/>
        <end position="36"/>
    </location>
</feature>
<reference evidence="2" key="1">
    <citation type="submission" date="2014-09" db="EMBL/GenBank/DDBJ databases">
        <authorList>
            <person name="Magalhaes I.L.F."/>
            <person name="Oliveira U."/>
            <person name="Santos F.R."/>
            <person name="Vidigal T.H.D.A."/>
            <person name="Brescovit A.D."/>
            <person name="Santos A.J."/>
        </authorList>
    </citation>
    <scope>NUCLEOTIDE SEQUENCE</scope>
    <source>
        <tissue evidence="2">Shoot tissue taken approximately 20 cm above the soil surface</tissue>
    </source>
</reference>
<evidence type="ECO:0000256" key="1">
    <source>
        <dbReference type="SAM" id="MobiDB-lite"/>
    </source>
</evidence>
<evidence type="ECO:0000313" key="2">
    <source>
        <dbReference type="EMBL" id="JAD26862.1"/>
    </source>
</evidence>
<dbReference type="EMBL" id="GBRH01271033">
    <property type="protein sequence ID" value="JAD26862.1"/>
    <property type="molecule type" value="Transcribed_RNA"/>
</dbReference>
<dbReference type="AlphaFoldDB" id="A0A0A8YW67"/>
<accession>A0A0A8YW67</accession>
<organism evidence="2">
    <name type="scientific">Arundo donax</name>
    <name type="common">Giant reed</name>
    <name type="synonym">Donax arundinaceus</name>
    <dbReference type="NCBI Taxonomy" id="35708"/>
    <lineage>
        <taxon>Eukaryota</taxon>
        <taxon>Viridiplantae</taxon>
        <taxon>Streptophyta</taxon>
        <taxon>Embryophyta</taxon>
        <taxon>Tracheophyta</taxon>
        <taxon>Spermatophyta</taxon>
        <taxon>Magnoliopsida</taxon>
        <taxon>Liliopsida</taxon>
        <taxon>Poales</taxon>
        <taxon>Poaceae</taxon>
        <taxon>PACMAD clade</taxon>
        <taxon>Arundinoideae</taxon>
        <taxon>Arundineae</taxon>
        <taxon>Arundo</taxon>
    </lineage>
</organism>